<evidence type="ECO:0000313" key="3">
    <source>
        <dbReference type="Proteomes" id="UP001199296"/>
    </source>
</evidence>
<keyword evidence="3" id="KW-1185">Reference proteome</keyword>
<dbReference type="Gene3D" id="3.40.50.300">
    <property type="entry name" value="P-loop containing nucleotide triphosphate hydrolases"/>
    <property type="match status" value="1"/>
</dbReference>
<protein>
    <submittedName>
        <fullName evidence="2">AAA family ATPase</fullName>
    </submittedName>
</protein>
<dbReference type="InterPro" id="IPR027417">
    <property type="entry name" value="P-loop_NTPase"/>
</dbReference>
<dbReference type="EMBL" id="JAJFAT010000037">
    <property type="protein sequence ID" value="MCC3146071.1"/>
    <property type="molecule type" value="Genomic_DNA"/>
</dbReference>
<dbReference type="RefSeq" id="WP_229346768.1">
    <property type="nucleotide sequence ID" value="NZ_JAJFAT010000037.1"/>
</dbReference>
<evidence type="ECO:0000259" key="1">
    <source>
        <dbReference type="Pfam" id="PF13175"/>
    </source>
</evidence>
<dbReference type="SUPFAM" id="SSF52540">
    <property type="entry name" value="P-loop containing nucleoside triphosphate hydrolases"/>
    <property type="match status" value="1"/>
</dbReference>
<proteinExistence type="predicted"/>
<accession>A0AAW4X2M9</accession>
<dbReference type="Pfam" id="PF13175">
    <property type="entry name" value="AAA_15"/>
    <property type="match status" value="1"/>
</dbReference>
<dbReference type="PANTHER" id="PTHR43581">
    <property type="entry name" value="ATP/GTP PHOSPHATASE"/>
    <property type="match status" value="1"/>
</dbReference>
<comment type="caution">
    <text evidence="2">The sequence shown here is derived from an EMBL/GenBank/DDBJ whole genome shotgun (WGS) entry which is preliminary data.</text>
</comment>
<sequence length="212" mass="25243">MYLSNLKLWNFRKFGSKEFEIESPDLNLDFNENLNVLIGENDSGKTAIIDAIKMVLKTHSYEWIRVTEDDFYNDTDRFRIELKFNDLKAEEAKYFTEWLSWEGKKEEAEPYLKVNYDVSKNAERILPADVRAGSDKEGYSLNAEARHYLKTTYLKPLRDAESELIPKRYSRLSQILKGHDIFKNEEDNKLYQEFEKFNEEISNYFKKANKEE</sequence>
<dbReference type="Proteomes" id="UP001199296">
    <property type="component" value="Unassembled WGS sequence"/>
</dbReference>
<feature type="non-terminal residue" evidence="2">
    <location>
        <position position="212"/>
    </location>
</feature>
<reference evidence="2 3" key="1">
    <citation type="submission" date="2021-10" db="EMBL/GenBank/DDBJ databases">
        <authorList>
            <person name="Grouzdev D.S."/>
            <person name="Pantiukh K.S."/>
            <person name="Krutkina M.S."/>
        </authorList>
    </citation>
    <scope>NUCLEOTIDE SEQUENCE [LARGE SCALE GENOMIC DNA]</scope>
    <source>
        <strain evidence="2 3">Z-7514</strain>
    </source>
</reference>
<organism evidence="2 3">
    <name type="scientific">Halanaerobium polyolivorans</name>
    <dbReference type="NCBI Taxonomy" id="2886943"/>
    <lineage>
        <taxon>Bacteria</taxon>
        <taxon>Bacillati</taxon>
        <taxon>Bacillota</taxon>
        <taxon>Clostridia</taxon>
        <taxon>Halanaerobiales</taxon>
        <taxon>Halanaerobiaceae</taxon>
        <taxon>Halanaerobium</taxon>
    </lineage>
</organism>
<dbReference type="InterPro" id="IPR041685">
    <property type="entry name" value="AAA_GajA/Old/RecF-like"/>
</dbReference>
<dbReference type="InterPro" id="IPR051396">
    <property type="entry name" value="Bact_Antivir_Def_Nuclease"/>
</dbReference>
<dbReference type="PANTHER" id="PTHR43581:SF4">
    <property type="entry name" value="ATP_GTP PHOSPHATASE"/>
    <property type="match status" value="1"/>
</dbReference>
<evidence type="ECO:0000313" key="2">
    <source>
        <dbReference type="EMBL" id="MCC3146071.1"/>
    </source>
</evidence>
<feature type="domain" description="Endonuclease GajA/Old nuclease/RecF-like AAA" evidence="1">
    <location>
        <begin position="1"/>
        <end position="204"/>
    </location>
</feature>
<gene>
    <name evidence="2" type="ORF">LJ207_12200</name>
</gene>
<dbReference type="AlphaFoldDB" id="A0AAW4X2M9"/>
<name>A0AAW4X2M9_9FIRM</name>